<dbReference type="AlphaFoldDB" id="A0A0R3SH04"/>
<evidence type="ECO:0000313" key="1">
    <source>
        <dbReference type="EMBL" id="VDL45691.1"/>
    </source>
</evidence>
<reference evidence="1 2" key="2">
    <citation type="submission" date="2018-11" db="EMBL/GenBank/DDBJ databases">
        <authorList>
            <consortium name="Pathogen Informatics"/>
        </authorList>
    </citation>
    <scope>NUCLEOTIDE SEQUENCE [LARGE SCALE GENOMIC DNA]</scope>
</reference>
<gene>
    <name evidence="1" type="ORF">HDID_LOCUS4214</name>
</gene>
<proteinExistence type="predicted"/>
<evidence type="ECO:0000313" key="3">
    <source>
        <dbReference type="WBParaSite" id="HDID_0000421601-mRNA-1"/>
    </source>
</evidence>
<dbReference type="Proteomes" id="UP000274504">
    <property type="component" value="Unassembled WGS sequence"/>
</dbReference>
<dbReference type="WBParaSite" id="HDID_0000421601-mRNA-1">
    <property type="protein sequence ID" value="HDID_0000421601-mRNA-1"/>
    <property type="gene ID" value="HDID_0000421601"/>
</dbReference>
<dbReference type="EMBL" id="UYSG01001525">
    <property type="protein sequence ID" value="VDL45691.1"/>
    <property type="molecule type" value="Genomic_DNA"/>
</dbReference>
<protein>
    <submittedName>
        <fullName evidence="3">Secreted protein</fullName>
    </submittedName>
</protein>
<accession>A0A0R3SH04</accession>
<reference evidence="3" key="1">
    <citation type="submission" date="2017-02" db="UniProtKB">
        <authorList>
            <consortium name="WormBaseParasite"/>
        </authorList>
    </citation>
    <scope>IDENTIFICATION</scope>
</reference>
<sequence>MSPRSRKPLMSRRAPVPIIALAGTPTYLVCTTTTTVSNNSRNCGGGGNNSIAVRGTARGDKFSPHPLSATAAAVYSPRYRGNYPIYYSDCSANALLSE</sequence>
<evidence type="ECO:0000313" key="2">
    <source>
        <dbReference type="Proteomes" id="UP000274504"/>
    </source>
</evidence>
<name>A0A0R3SH04_HYMDI</name>
<organism evidence="3">
    <name type="scientific">Hymenolepis diminuta</name>
    <name type="common">Rat tapeworm</name>
    <dbReference type="NCBI Taxonomy" id="6216"/>
    <lineage>
        <taxon>Eukaryota</taxon>
        <taxon>Metazoa</taxon>
        <taxon>Spiralia</taxon>
        <taxon>Lophotrochozoa</taxon>
        <taxon>Platyhelminthes</taxon>
        <taxon>Cestoda</taxon>
        <taxon>Eucestoda</taxon>
        <taxon>Cyclophyllidea</taxon>
        <taxon>Hymenolepididae</taxon>
        <taxon>Hymenolepis</taxon>
    </lineage>
</organism>